<gene>
    <name evidence="1" type="ORF">ACAOBT_LOCUS28275</name>
</gene>
<dbReference type="Proteomes" id="UP001152888">
    <property type="component" value="Unassembled WGS sequence"/>
</dbReference>
<comment type="caution">
    <text evidence="1">The sequence shown here is derived from an EMBL/GenBank/DDBJ whole genome shotgun (WGS) entry which is preliminary data.</text>
</comment>
<proteinExistence type="predicted"/>
<evidence type="ECO:0000313" key="2">
    <source>
        <dbReference type="Proteomes" id="UP001152888"/>
    </source>
</evidence>
<keyword evidence="2" id="KW-1185">Reference proteome</keyword>
<sequence>HESIDKFSQNCYFSSI</sequence>
<dbReference type="AlphaFoldDB" id="A0A9P0M1W0"/>
<reference evidence="1" key="1">
    <citation type="submission" date="2022-03" db="EMBL/GenBank/DDBJ databases">
        <authorList>
            <person name="Sayadi A."/>
        </authorList>
    </citation>
    <scope>NUCLEOTIDE SEQUENCE</scope>
</reference>
<organism evidence="1 2">
    <name type="scientific">Acanthoscelides obtectus</name>
    <name type="common">Bean weevil</name>
    <name type="synonym">Bruchus obtectus</name>
    <dbReference type="NCBI Taxonomy" id="200917"/>
    <lineage>
        <taxon>Eukaryota</taxon>
        <taxon>Metazoa</taxon>
        <taxon>Ecdysozoa</taxon>
        <taxon>Arthropoda</taxon>
        <taxon>Hexapoda</taxon>
        <taxon>Insecta</taxon>
        <taxon>Pterygota</taxon>
        <taxon>Neoptera</taxon>
        <taxon>Endopterygota</taxon>
        <taxon>Coleoptera</taxon>
        <taxon>Polyphaga</taxon>
        <taxon>Cucujiformia</taxon>
        <taxon>Chrysomeloidea</taxon>
        <taxon>Chrysomelidae</taxon>
        <taxon>Bruchinae</taxon>
        <taxon>Bruchini</taxon>
        <taxon>Acanthoscelides</taxon>
    </lineage>
</organism>
<dbReference type="EMBL" id="CAKOFQ010007615">
    <property type="protein sequence ID" value="CAH2004977.1"/>
    <property type="molecule type" value="Genomic_DNA"/>
</dbReference>
<evidence type="ECO:0000313" key="1">
    <source>
        <dbReference type="EMBL" id="CAH2004977.1"/>
    </source>
</evidence>
<accession>A0A9P0M1W0</accession>
<name>A0A9P0M1W0_ACAOB</name>
<feature type="non-terminal residue" evidence="1">
    <location>
        <position position="1"/>
    </location>
</feature>
<protein>
    <submittedName>
        <fullName evidence="1">Uncharacterized protein</fullName>
    </submittedName>
</protein>